<feature type="region of interest" description="Disordered" evidence="1">
    <location>
        <begin position="483"/>
        <end position="502"/>
    </location>
</feature>
<proteinExistence type="predicted"/>
<dbReference type="Proteomes" id="UP000010798">
    <property type="component" value="Chromosome"/>
</dbReference>
<gene>
    <name evidence="2" type="ordered locus">Sinac_7451</name>
</gene>
<evidence type="ECO:0000313" key="2">
    <source>
        <dbReference type="EMBL" id="AGA31485.1"/>
    </source>
</evidence>
<organism evidence="2 3">
    <name type="scientific">Singulisphaera acidiphila (strain ATCC BAA-1392 / DSM 18658 / VKM B-2454 / MOB10)</name>
    <dbReference type="NCBI Taxonomy" id="886293"/>
    <lineage>
        <taxon>Bacteria</taxon>
        <taxon>Pseudomonadati</taxon>
        <taxon>Planctomycetota</taxon>
        <taxon>Planctomycetia</taxon>
        <taxon>Isosphaerales</taxon>
        <taxon>Isosphaeraceae</taxon>
        <taxon>Singulisphaera</taxon>
    </lineage>
</organism>
<keyword evidence="3" id="KW-1185">Reference proteome</keyword>
<sequence>MSVETSASLGRPARFSWLALLALIAVVMLGAQQYRPVPKFEGKRIPEPPNQGQPWIAPATTLPKFLVNATASLFEQGVADPRGCEYREVEIPNYFDVKSHGFVLPEQADMPGRFVVCWDGQVYPALAVGEPVDLDRDIKDLAVNLKRTREATPLNGFRQGVYWGFPKEGQNPFGVAGVMNHSPIKICLLLRLGRADLAETLFAAGTTWTPKPRTRDLTDYGITYLTLAADWTHTAFERLIGAHIRGDDVIALDTARRLAKFRDLVSAQAEAMGFPLPERQNREDAGPPPRFYGLTQLDELLRDQERRAKMAARGPIPKKGGDPSARIAALIRDLDQIDERQMMSPGSASPGNSPLVRDLVAEGDPAVVPLLEVLESDSRLTRSVSDSRSLPADHFVHPVYEAAFAALIGILKTQEFADQRMYGWKTLDLAARKALAGSIRQFWEKTRSVPLVERWYRTLLDDAAGQARWLEAAGAIVSPVVEEGMPLPQPGTRPLQGESLRTGRDPSVTALMLRRAGQIERTGNPQSSPDQGFGAACHMSTILASWDEKASLPLLQELSKKCRERSDRWRDQENPQNADQNLAASLARFTQIRARLGDVEALDEYAAWLRTTSPKMLEYGTFTALQPLLAQPDHPALASAARWLFNDSKSPWVPLLAEARGESSSFADNLFTSSLIVVAGFREGVLAGLADKAPLGTVERDARGGVHCKIKNVPAVNYGSSSFHLEGITIGVEHPFRSCDFLAWKLSSLEGCPEFNLFWPETRRDEAVAACVVYLKRFGDRFTLAAHPGMHDFSDSKVHLKFPILAKPATHEDVAAGRAIFSLEGQGETRLANLPGFPQQARWLTLKNMPIDLTSQDGVTHREYNTNGYVWQAEEVRKGYGWERFYGFVGHHVIARAPASEIEFGGQYGPKLKGGLDALAERAEPRKTRYEPGRPIAVAMQIRNRLGVAHVSPTEFVRPGPDGKPALRNGVNLSLWYSPPRGSRSVLNPVYPLEAVEPKRDAHFDPGEGTRTLAPLETFEAMRFDLNDWFDLTKPGAYRLHVTFTADSGIGEGVSNDAFFQVGGDE</sequence>
<dbReference type="EMBL" id="CP003364">
    <property type="protein sequence ID" value="AGA31485.1"/>
    <property type="molecule type" value="Genomic_DNA"/>
</dbReference>
<dbReference type="KEGG" id="saci:Sinac_7451"/>
<reference evidence="2 3" key="1">
    <citation type="submission" date="2012-02" db="EMBL/GenBank/DDBJ databases">
        <title>Complete sequence of chromosome of Singulisphaera acidiphila DSM 18658.</title>
        <authorList>
            <consortium name="US DOE Joint Genome Institute (JGI-PGF)"/>
            <person name="Lucas S."/>
            <person name="Copeland A."/>
            <person name="Lapidus A."/>
            <person name="Glavina del Rio T."/>
            <person name="Dalin E."/>
            <person name="Tice H."/>
            <person name="Bruce D."/>
            <person name="Goodwin L."/>
            <person name="Pitluck S."/>
            <person name="Peters L."/>
            <person name="Ovchinnikova G."/>
            <person name="Chertkov O."/>
            <person name="Kyrpides N."/>
            <person name="Mavromatis K."/>
            <person name="Ivanova N."/>
            <person name="Brettin T."/>
            <person name="Detter J.C."/>
            <person name="Han C."/>
            <person name="Larimer F."/>
            <person name="Land M."/>
            <person name="Hauser L."/>
            <person name="Markowitz V."/>
            <person name="Cheng J.-F."/>
            <person name="Hugenholtz P."/>
            <person name="Woyke T."/>
            <person name="Wu D."/>
            <person name="Tindall B."/>
            <person name="Pomrenke H."/>
            <person name="Brambilla E."/>
            <person name="Klenk H.-P."/>
            <person name="Eisen J.A."/>
        </authorList>
    </citation>
    <scope>NUCLEOTIDE SEQUENCE [LARGE SCALE GENOMIC DNA]</scope>
    <source>
        <strain evidence="3">ATCC BAA-1392 / DSM 18658 / VKM B-2454 / MOB10</strain>
    </source>
</reference>
<accession>L0DR55</accession>
<name>L0DR55_SINAD</name>
<evidence type="ECO:0000313" key="3">
    <source>
        <dbReference type="Proteomes" id="UP000010798"/>
    </source>
</evidence>
<dbReference type="AlphaFoldDB" id="L0DR55"/>
<evidence type="ECO:0000256" key="1">
    <source>
        <dbReference type="SAM" id="MobiDB-lite"/>
    </source>
</evidence>
<dbReference type="eggNOG" id="ENOG5033MQK">
    <property type="taxonomic scope" value="Bacteria"/>
</dbReference>
<protein>
    <submittedName>
        <fullName evidence="2">Uncharacterized protein</fullName>
    </submittedName>
</protein>
<dbReference type="RefSeq" id="WP_015250550.1">
    <property type="nucleotide sequence ID" value="NC_019892.1"/>
</dbReference>
<dbReference type="HOGENOM" id="CLU_288342_0_0_0"/>
<dbReference type="OrthoDB" id="233915at2"/>